<protein>
    <recommendedName>
        <fullName evidence="4">DUF2214 domain-containing protein</fullName>
    </recommendedName>
</protein>
<comment type="caution">
    <text evidence="2">The sequence shown here is derived from an EMBL/GenBank/DDBJ whole genome shotgun (WGS) entry which is preliminary data.</text>
</comment>
<dbReference type="EMBL" id="RYFI01000002">
    <property type="protein sequence ID" value="RXF75197.1"/>
    <property type="molecule type" value="Genomic_DNA"/>
</dbReference>
<evidence type="ECO:0000313" key="2">
    <source>
        <dbReference type="EMBL" id="RXF75197.1"/>
    </source>
</evidence>
<keyword evidence="1" id="KW-1133">Transmembrane helix</keyword>
<accession>A0A4Q0MMU7</accession>
<reference evidence="2 3" key="1">
    <citation type="submission" date="2018-12" db="EMBL/GenBank/DDBJ databases">
        <title>bacterium Hansschlegelia zhihuaiae S113.</title>
        <authorList>
            <person name="He J."/>
        </authorList>
    </citation>
    <scope>NUCLEOTIDE SEQUENCE [LARGE SCALE GENOMIC DNA]</scope>
    <source>
        <strain evidence="2 3">S 113</strain>
    </source>
</reference>
<feature type="transmembrane region" description="Helical" evidence="1">
    <location>
        <begin position="82"/>
        <end position="102"/>
    </location>
</feature>
<sequence>MRQSLFAYPVANLLHLLGLTLLVGPIMLLDLRLMGFGRGLIDAAAASRVLTRFALAGLAFAAATGPLLFVADAKSLSTSALLIAKLVLIAAALANAALLRLWWGRLLPDWDLFAPWLAKLQAAASIALWVTVAGLGRMIAYL</sequence>
<keyword evidence="3" id="KW-1185">Reference proteome</keyword>
<dbReference type="Proteomes" id="UP000289708">
    <property type="component" value="Unassembled WGS sequence"/>
</dbReference>
<proteinExistence type="predicted"/>
<feature type="transmembrane region" description="Helical" evidence="1">
    <location>
        <begin position="7"/>
        <end position="29"/>
    </location>
</feature>
<evidence type="ECO:0008006" key="4">
    <source>
        <dbReference type="Google" id="ProtNLM"/>
    </source>
</evidence>
<organism evidence="2 3">
    <name type="scientific">Hansschlegelia zhihuaiae</name>
    <dbReference type="NCBI Taxonomy" id="405005"/>
    <lineage>
        <taxon>Bacteria</taxon>
        <taxon>Pseudomonadati</taxon>
        <taxon>Pseudomonadota</taxon>
        <taxon>Alphaproteobacteria</taxon>
        <taxon>Hyphomicrobiales</taxon>
        <taxon>Methylopilaceae</taxon>
        <taxon>Hansschlegelia</taxon>
    </lineage>
</organism>
<evidence type="ECO:0000256" key="1">
    <source>
        <dbReference type="SAM" id="Phobius"/>
    </source>
</evidence>
<dbReference type="AlphaFoldDB" id="A0A4Q0MMU7"/>
<evidence type="ECO:0000313" key="3">
    <source>
        <dbReference type="Proteomes" id="UP000289708"/>
    </source>
</evidence>
<feature type="transmembrane region" description="Helical" evidence="1">
    <location>
        <begin position="49"/>
        <end position="70"/>
    </location>
</feature>
<keyword evidence="1" id="KW-0472">Membrane</keyword>
<dbReference type="OrthoDB" id="7450496at2"/>
<feature type="transmembrane region" description="Helical" evidence="1">
    <location>
        <begin position="122"/>
        <end position="140"/>
    </location>
</feature>
<name>A0A4Q0MMU7_9HYPH</name>
<keyword evidence="1" id="KW-0812">Transmembrane</keyword>
<gene>
    <name evidence="2" type="ORF">EK403_02795</name>
</gene>